<feature type="coiled-coil region" evidence="6">
    <location>
        <begin position="31"/>
        <end position="97"/>
    </location>
</feature>
<evidence type="ECO:0000256" key="4">
    <source>
        <dbReference type="ARBA" id="ARBA00022801"/>
    </source>
</evidence>
<dbReference type="PROSITE" id="PS51935">
    <property type="entry name" value="NLPC_P60"/>
    <property type="match status" value="1"/>
</dbReference>
<dbReference type="Pfam" id="PF00877">
    <property type="entry name" value="NLPC_P60"/>
    <property type="match status" value="1"/>
</dbReference>
<dbReference type="EMBL" id="UHJJ01000032">
    <property type="protein sequence ID" value="SUQ16435.1"/>
    <property type="molecule type" value="Genomic_DNA"/>
</dbReference>
<proteinExistence type="inferred from homology"/>
<keyword evidence="3 8" id="KW-0732">Signal</keyword>
<dbReference type="AlphaFoldDB" id="A0A315ZKF3"/>
<evidence type="ECO:0000313" key="10">
    <source>
        <dbReference type="EMBL" id="SUQ16435.1"/>
    </source>
</evidence>
<evidence type="ECO:0000256" key="7">
    <source>
        <dbReference type="SAM" id="MobiDB-lite"/>
    </source>
</evidence>
<evidence type="ECO:0000256" key="1">
    <source>
        <dbReference type="ARBA" id="ARBA00007074"/>
    </source>
</evidence>
<sequence>MKMKKVLNVLAATALTCSMITVPVLAAPTGSASLETQKKEAQSEVNSLQSQLSTLMSKMTELQSELISKGEEITKAEKQLKDAQEKEKQQYEDMKLRIKYMYEEGDGSALERILGSGSIAEMLSQAEYVQKIHSYDRDMLEQYVETVHEVEDLKTALESDMNKLEEMQTEYENQQTELNTTIENKSAEIANLDEQIQEAARKAAEEEAERQRVARAAAEAEAAARDDGGESGGGNVPTSPETPNTPSVPSPPPVSDGGGSGNTSAAQTIVNAAWTQIGVPYVWGGTTPYQGLDCSGLTQWCHAQAGISIGRVDTAQLNGGRVVYDPQPGDIAWTPGHVAIYIGGGQMIEAQQPGTTICVSAVRASVYVRYW</sequence>
<evidence type="ECO:0000313" key="11">
    <source>
        <dbReference type="Proteomes" id="UP000254051"/>
    </source>
</evidence>
<reference evidence="11" key="1">
    <citation type="submission" date="2017-07" db="EMBL/GenBank/DDBJ databases">
        <authorList>
            <person name="Varghese N."/>
            <person name="Submissions S."/>
        </authorList>
    </citation>
    <scope>NUCLEOTIDE SEQUENCE [LARGE SCALE GENOMIC DNA]</scope>
    <source>
        <strain evidence="11">NLAE-zl-C134</strain>
    </source>
</reference>
<dbReference type="Gene3D" id="3.90.1720.10">
    <property type="entry name" value="endopeptidase domain like (from Nostoc punctiforme)"/>
    <property type="match status" value="1"/>
</dbReference>
<dbReference type="InterPro" id="IPR038765">
    <property type="entry name" value="Papain-like_cys_pep_sf"/>
</dbReference>
<dbReference type="SUPFAM" id="SSF54001">
    <property type="entry name" value="Cysteine proteinases"/>
    <property type="match status" value="1"/>
</dbReference>
<dbReference type="InterPro" id="IPR000064">
    <property type="entry name" value="NLP_P60_dom"/>
</dbReference>
<evidence type="ECO:0000259" key="9">
    <source>
        <dbReference type="PROSITE" id="PS51935"/>
    </source>
</evidence>
<evidence type="ECO:0000256" key="2">
    <source>
        <dbReference type="ARBA" id="ARBA00022670"/>
    </source>
</evidence>
<dbReference type="GO" id="GO:0006508">
    <property type="term" value="P:proteolysis"/>
    <property type="evidence" value="ECO:0007669"/>
    <property type="project" value="UniProtKB-KW"/>
</dbReference>
<protein>
    <submittedName>
        <fullName evidence="10">N-terminal domain of peptidoglycan hydrolase CwlO-containing protein</fullName>
    </submittedName>
</protein>
<keyword evidence="6" id="KW-0175">Coiled coil</keyword>
<name>A0A315ZKF3_9FIRM</name>
<feature type="region of interest" description="Disordered" evidence="7">
    <location>
        <begin position="197"/>
        <end position="264"/>
    </location>
</feature>
<feature type="chain" id="PRO_5043163449" evidence="8">
    <location>
        <begin position="27"/>
        <end position="371"/>
    </location>
</feature>
<feature type="domain" description="NlpC/P60" evidence="9">
    <location>
        <begin position="263"/>
        <end position="371"/>
    </location>
</feature>
<dbReference type="InterPro" id="IPR057309">
    <property type="entry name" value="PcsB_CC"/>
</dbReference>
<dbReference type="Proteomes" id="UP000254051">
    <property type="component" value="Unassembled WGS sequence"/>
</dbReference>
<feature type="compositionally biased region" description="Low complexity" evidence="7">
    <location>
        <begin position="236"/>
        <end position="245"/>
    </location>
</feature>
<gene>
    <name evidence="10" type="ORF">SAMN05216529_1323</name>
</gene>
<keyword evidence="5" id="KW-0788">Thiol protease</keyword>
<dbReference type="Pfam" id="PF24568">
    <property type="entry name" value="CC_PcsB"/>
    <property type="match status" value="1"/>
</dbReference>
<keyword evidence="4 10" id="KW-0378">Hydrolase</keyword>
<dbReference type="GO" id="GO:0008234">
    <property type="term" value="F:cysteine-type peptidase activity"/>
    <property type="evidence" value="ECO:0007669"/>
    <property type="project" value="UniProtKB-KW"/>
</dbReference>
<evidence type="ECO:0000256" key="5">
    <source>
        <dbReference type="ARBA" id="ARBA00022807"/>
    </source>
</evidence>
<evidence type="ECO:0000256" key="6">
    <source>
        <dbReference type="SAM" id="Coils"/>
    </source>
</evidence>
<feature type="signal peptide" evidence="8">
    <location>
        <begin position="1"/>
        <end position="26"/>
    </location>
</feature>
<dbReference type="Gene3D" id="6.10.250.3150">
    <property type="match status" value="1"/>
</dbReference>
<dbReference type="PANTHER" id="PTHR47359">
    <property type="entry name" value="PEPTIDOGLYCAN DL-ENDOPEPTIDASE CWLO"/>
    <property type="match status" value="1"/>
</dbReference>
<evidence type="ECO:0000256" key="3">
    <source>
        <dbReference type="ARBA" id="ARBA00022729"/>
    </source>
</evidence>
<dbReference type="RefSeq" id="WP_242992552.1">
    <property type="nucleotide sequence ID" value="NZ_QGDS01000032.1"/>
</dbReference>
<feature type="compositionally biased region" description="Basic and acidic residues" evidence="7">
    <location>
        <begin position="199"/>
        <end position="212"/>
    </location>
</feature>
<evidence type="ECO:0000256" key="8">
    <source>
        <dbReference type="SAM" id="SignalP"/>
    </source>
</evidence>
<keyword evidence="11" id="KW-1185">Reference proteome</keyword>
<dbReference type="InterPro" id="IPR051794">
    <property type="entry name" value="PG_Endopeptidase_C40"/>
</dbReference>
<accession>A0A315ZKF3</accession>
<dbReference type="PANTHER" id="PTHR47359:SF3">
    <property type="entry name" value="NLP_P60 DOMAIN-CONTAINING PROTEIN-RELATED"/>
    <property type="match status" value="1"/>
</dbReference>
<comment type="similarity">
    <text evidence="1">Belongs to the peptidase C40 family.</text>
</comment>
<keyword evidence="2" id="KW-0645">Protease</keyword>
<organism evidence="10 11">
    <name type="scientific">Faecalicatena contorta</name>
    <dbReference type="NCBI Taxonomy" id="39482"/>
    <lineage>
        <taxon>Bacteria</taxon>
        <taxon>Bacillati</taxon>
        <taxon>Bacillota</taxon>
        <taxon>Clostridia</taxon>
        <taxon>Lachnospirales</taxon>
        <taxon>Lachnospiraceae</taxon>
        <taxon>Faecalicatena</taxon>
    </lineage>
</organism>